<evidence type="ECO:0000313" key="1">
    <source>
        <dbReference type="EMBL" id="JAD92515.1"/>
    </source>
</evidence>
<protein>
    <submittedName>
        <fullName evidence="1">Uncharacterized protein</fullName>
    </submittedName>
</protein>
<dbReference type="EMBL" id="GBRH01205380">
    <property type="protein sequence ID" value="JAD92515.1"/>
    <property type="molecule type" value="Transcribed_RNA"/>
</dbReference>
<reference evidence="1" key="1">
    <citation type="submission" date="2014-09" db="EMBL/GenBank/DDBJ databases">
        <authorList>
            <person name="Magalhaes I.L.F."/>
            <person name="Oliveira U."/>
            <person name="Santos F.R."/>
            <person name="Vidigal T.H.D.A."/>
            <person name="Brescovit A.D."/>
            <person name="Santos A.J."/>
        </authorList>
    </citation>
    <scope>NUCLEOTIDE SEQUENCE</scope>
    <source>
        <tissue evidence="1">Shoot tissue taken approximately 20 cm above the soil surface</tissue>
    </source>
</reference>
<organism evidence="1">
    <name type="scientific">Arundo donax</name>
    <name type="common">Giant reed</name>
    <name type="synonym">Donax arundinaceus</name>
    <dbReference type="NCBI Taxonomy" id="35708"/>
    <lineage>
        <taxon>Eukaryota</taxon>
        <taxon>Viridiplantae</taxon>
        <taxon>Streptophyta</taxon>
        <taxon>Embryophyta</taxon>
        <taxon>Tracheophyta</taxon>
        <taxon>Spermatophyta</taxon>
        <taxon>Magnoliopsida</taxon>
        <taxon>Liliopsida</taxon>
        <taxon>Poales</taxon>
        <taxon>Poaceae</taxon>
        <taxon>PACMAD clade</taxon>
        <taxon>Arundinoideae</taxon>
        <taxon>Arundineae</taxon>
        <taxon>Arundo</taxon>
    </lineage>
</organism>
<name>A0A0A9E3N0_ARUDO</name>
<sequence>MSYISFHYWALQVKKLSFFPHNP</sequence>
<reference evidence="1" key="2">
    <citation type="journal article" date="2015" name="Data Brief">
        <title>Shoot transcriptome of the giant reed, Arundo donax.</title>
        <authorList>
            <person name="Barrero R.A."/>
            <person name="Guerrero F.D."/>
            <person name="Moolhuijzen P."/>
            <person name="Goolsby J.A."/>
            <person name="Tidwell J."/>
            <person name="Bellgard S.E."/>
            <person name="Bellgard M.I."/>
        </authorList>
    </citation>
    <scope>NUCLEOTIDE SEQUENCE</scope>
    <source>
        <tissue evidence="1">Shoot tissue taken approximately 20 cm above the soil surface</tissue>
    </source>
</reference>
<proteinExistence type="predicted"/>
<accession>A0A0A9E3N0</accession>
<dbReference type="AlphaFoldDB" id="A0A0A9E3N0"/>